<evidence type="ECO:0000313" key="2">
    <source>
        <dbReference type="EMBL" id="CCV64370.1"/>
    </source>
</evidence>
<dbReference type="AlphaFoldDB" id="U4KPZ3"/>
<dbReference type="STRING" id="1318466.BN85407930"/>
<dbReference type="Proteomes" id="UP000032740">
    <property type="component" value="Chromosome"/>
</dbReference>
<dbReference type="InterPro" id="IPR003140">
    <property type="entry name" value="PLipase/COase/thioEstase"/>
</dbReference>
<evidence type="ECO:0000259" key="1">
    <source>
        <dbReference type="Pfam" id="PF02230"/>
    </source>
</evidence>
<protein>
    <submittedName>
        <fullName evidence="2">Phospholipase/carboxylesterase family protein</fullName>
    </submittedName>
</protein>
<sequence length="197" mass="22584">MNYKIKKGTNEKVFIMFHGTGGDADSLLPISNHLDANATYIGLEGNVLEYGARRFFKRSAVGVYDYANLLDETHIVSETIDRIILEHQLSDKKIYLIGYSNGANMIQSLLKVYPNKYTYMILLHPSLLKDESMPELSQTNIFLSTSYDDPYSTKEEINQLINHLKNANSNLTIQMTDQGHSITQKEVTELKKWYEKH</sequence>
<evidence type="ECO:0000313" key="3">
    <source>
        <dbReference type="Proteomes" id="UP000032740"/>
    </source>
</evidence>
<dbReference type="Pfam" id="PF02230">
    <property type="entry name" value="Abhydrolase_2"/>
    <property type="match status" value="1"/>
</dbReference>
<dbReference type="GO" id="GO:0016787">
    <property type="term" value="F:hydrolase activity"/>
    <property type="evidence" value="ECO:0007669"/>
    <property type="project" value="InterPro"/>
</dbReference>
<dbReference type="OrthoDB" id="9796570at2"/>
<dbReference type="RefSeq" id="WP_026659282.1">
    <property type="nucleotide sequence ID" value="NC_022538.1"/>
</dbReference>
<dbReference type="SUPFAM" id="SSF53474">
    <property type="entry name" value="alpha/beta-Hydrolases"/>
    <property type="match status" value="1"/>
</dbReference>
<reference evidence="2 3" key="1">
    <citation type="journal article" date="2013" name="J. Mol. Microbiol. Biotechnol.">
        <title>Analysis of the Complete Genomes of Acholeplasma brassicae , A. palmae and A. laidlawii and Their Comparison to the Obligate Parasites from ' Candidatus Phytoplasma'.</title>
        <authorList>
            <person name="Kube M."/>
            <person name="Siewert C."/>
            <person name="Migdoll A.M."/>
            <person name="Duduk B."/>
            <person name="Holz S."/>
            <person name="Rabus R."/>
            <person name="Seemuller E."/>
            <person name="Mitrovic J."/>
            <person name="Muller I."/>
            <person name="Buttner C."/>
            <person name="Reinhardt R."/>
        </authorList>
    </citation>
    <scope>NUCLEOTIDE SEQUENCE [LARGE SCALE GENOMIC DNA]</scope>
    <source>
        <strain evidence="2 3">J233</strain>
    </source>
</reference>
<dbReference type="HOGENOM" id="CLU_049413_6_1_14"/>
<dbReference type="KEGG" id="apal:BN85407930"/>
<dbReference type="Gene3D" id="3.40.50.1820">
    <property type="entry name" value="alpha/beta hydrolase"/>
    <property type="match status" value="1"/>
</dbReference>
<proteinExistence type="predicted"/>
<name>U4KPZ3_ALTPJ</name>
<gene>
    <name evidence="2" type="ORF">BN85407930</name>
</gene>
<dbReference type="InterPro" id="IPR029058">
    <property type="entry name" value="AB_hydrolase_fold"/>
</dbReference>
<feature type="domain" description="Phospholipase/carboxylesterase/thioesterase" evidence="1">
    <location>
        <begin position="8"/>
        <end position="196"/>
    </location>
</feature>
<organism evidence="2 3">
    <name type="scientific">Alteracholeplasma palmae (strain ATCC 49389 / J233)</name>
    <name type="common">Acholeplasma palmae</name>
    <dbReference type="NCBI Taxonomy" id="1318466"/>
    <lineage>
        <taxon>Bacteria</taxon>
        <taxon>Bacillati</taxon>
        <taxon>Mycoplasmatota</taxon>
        <taxon>Mollicutes</taxon>
        <taxon>Acholeplasmatales</taxon>
        <taxon>Acholeplasmataceae</taxon>
        <taxon>Acholeplasma</taxon>
    </lineage>
</organism>
<accession>U4KPZ3</accession>
<keyword evidence="3" id="KW-1185">Reference proteome</keyword>
<dbReference type="EMBL" id="FO681347">
    <property type="protein sequence ID" value="CCV64370.1"/>
    <property type="molecule type" value="Genomic_DNA"/>
</dbReference>